<dbReference type="RefSeq" id="XP_067922001.1">
    <property type="nucleotide sequence ID" value="XM_068066022.1"/>
</dbReference>
<dbReference type="AlphaFoldDB" id="A0A2C6KW41"/>
<comment type="caution">
    <text evidence="1">The sequence shown here is derived from an EMBL/GenBank/DDBJ whole genome shotgun (WGS) entry which is preliminary data.</text>
</comment>
<keyword evidence="2" id="KW-1185">Reference proteome</keyword>
<dbReference type="Proteomes" id="UP000221165">
    <property type="component" value="Unassembled WGS sequence"/>
</dbReference>
<dbReference type="EMBL" id="MIGC01002872">
    <property type="protein sequence ID" value="PHJ20312.1"/>
    <property type="molecule type" value="Genomic_DNA"/>
</dbReference>
<protein>
    <submittedName>
        <fullName evidence="1">Uncharacterized protein</fullName>
    </submittedName>
</protein>
<reference evidence="1 2" key="1">
    <citation type="journal article" date="2017" name="Int. J. Parasitol.">
        <title>The genome of the protozoan parasite Cystoisospora suis and a reverse vaccinology approach to identify vaccine candidates.</title>
        <authorList>
            <person name="Palmieri N."/>
            <person name="Shrestha A."/>
            <person name="Ruttkowski B."/>
            <person name="Beck T."/>
            <person name="Vogl C."/>
            <person name="Tomley F."/>
            <person name="Blake D.P."/>
            <person name="Joachim A."/>
        </authorList>
    </citation>
    <scope>NUCLEOTIDE SEQUENCE [LARGE SCALE GENOMIC DNA]</scope>
    <source>
        <strain evidence="1 2">Wien I</strain>
    </source>
</reference>
<evidence type="ECO:0000313" key="1">
    <source>
        <dbReference type="EMBL" id="PHJ20312.1"/>
    </source>
</evidence>
<evidence type="ECO:0000313" key="2">
    <source>
        <dbReference type="Proteomes" id="UP000221165"/>
    </source>
</evidence>
<accession>A0A2C6KW41</accession>
<proteinExistence type="predicted"/>
<dbReference type="VEuPathDB" id="ToxoDB:CSUI_005854"/>
<organism evidence="1 2">
    <name type="scientific">Cystoisospora suis</name>
    <dbReference type="NCBI Taxonomy" id="483139"/>
    <lineage>
        <taxon>Eukaryota</taxon>
        <taxon>Sar</taxon>
        <taxon>Alveolata</taxon>
        <taxon>Apicomplexa</taxon>
        <taxon>Conoidasida</taxon>
        <taxon>Coccidia</taxon>
        <taxon>Eucoccidiorida</taxon>
        <taxon>Eimeriorina</taxon>
        <taxon>Sarcocystidae</taxon>
        <taxon>Cystoisospora</taxon>
    </lineage>
</organism>
<dbReference type="GeneID" id="94429233"/>
<name>A0A2C6KW41_9APIC</name>
<gene>
    <name evidence="1" type="ORF">CSUI_005854</name>
</gene>
<sequence>MLHSQCIDRNVCYACMYIRIVRKHIIQDTCSPCKGLV</sequence>